<dbReference type="OrthoDB" id="2470012at2759"/>
<feature type="region of interest" description="Disordered" evidence="1">
    <location>
        <begin position="92"/>
        <end position="186"/>
    </location>
</feature>
<feature type="compositionally biased region" description="Basic and acidic residues" evidence="1">
    <location>
        <begin position="111"/>
        <end position="123"/>
    </location>
</feature>
<sequence>MLELQLAVRNVINQDYYLVPKKLLETDCQILSQFLNTILYTCETAFHDTSFATPSRQYYKSDEISEHEYNYENDSVFGPSNFNQELNIYNIDDESDDNMQSDKSSKSVRSNKSDQENENEINKIDNTCPNNPEKDTKDPTPLDTTRPLRSKKNLPNCKSCANLNNPTKRKGQRSFIKGKKVKSLHK</sequence>
<gene>
    <name evidence="2" type="ORF">C2G38_2203395</name>
</gene>
<dbReference type="AlphaFoldDB" id="A0A397URN3"/>
<feature type="compositionally biased region" description="Basic residues" evidence="1">
    <location>
        <begin position="167"/>
        <end position="186"/>
    </location>
</feature>
<comment type="caution">
    <text evidence="2">The sequence shown here is derived from an EMBL/GenBank/DDBJ whole genome shotgun (WGS) entry which is preliminary data.</text>
</comment>
<dbReference type="Proteomes" id="UP000266673">
    <property type="component" value="Unassembled WGS sequence"/>
</dbReference>
<keyword evidence="3" id="KW-1185">Reference proteome</keyword>
<evidence type="ECO:0000256" key="1">
    <source>
        <dbReference type="SAM" id="MobiDB-lite"/>
    </source>
</evidence>
<evidence type="ECO:0000313" key="3">
    <source>
        <dbReference type="Proteomes" id="UP000266673"/>
    </source>
</evidence>
<proteinExistence type="predicted"/>
<organism evidence="2 3">
    <name type="scientific">Gigaspora rosea</name>
    <dbReference type="NCBI Taxonomy" id="44941"/>
    <lineage>
        <taxon>Eukaryota</taxon>
        <taxon>Fungi</taxon>
        <taxon>Fungi incertae sedis</taxon>
        <taxon>Mucoromycota</taxon>
        <taxon>Glomeromycotina</taxon>
        <taxon>Glomeromycetes</taxon>
        <taxon>Diversisporales</taxon>
        <taxon>Gigasporaceae</taxon>
        <taxon>Gigaspora</taxon>
    </lineage>
</organism>
<dbReference type="EMBL" id="QKWP01001132">
    <property type="protein sequence ID" value="RIB11439.1"/>
    <property type="molecule type" value="Genomic_DNA"/>
</dbReference>
<reference evidence="2 3" key="1">
    <citation type="submission" date="2018-06" db="EMBL/GenBank/DDBJ databases">
        <title>Comparative genomics reveals the genomic features of Rhizophagus irregularis, R. cerebriforme, R. diaphanum and Gigaspora rosea, and their symbiotic lifestyle signature.</title>
        <authorList>
            <person name="Morin E."/>
            <person name="San Clemente H."/>
            <person name="Chen E.C.H."/>
            <person name="De La Providencia I."/>
            <person name="Hainaut M."/>
            <person name="Kuo A."/>
            <person name="Kohler A."/>
            <person name="Murat C."/>
            <person name="Tang N."/>
            <person name="Roy S."/>
            <person name="Loubradou J."/>
            <person name="Henrissat B."/>
            <person name="Grigoriev I.V."/>
            <person name="Corradi N."/>
            <person name="Roux C."/>
            <person name="Martin F.M."/>
        </authorList>
    </citation>
    <scope>NUCLEOTIDE SEQUENCE [LARGE SCALE GENOMIC DNA]</scope>
    <source>
        <strain evidence="2 3">DAOM 194757</strain>
    </source>
</reference>
<protein>
    <submittedName>
        <fullName evidence="2">Uncharacterized protein</fullName>
    </submittedName>
</protein>
<name>A0A397URN3_9GLOM</name>
<accession>A0A397URN3</accession>
<evidence type="ECO:0000313" key="2">
    <source>
        <dbReference type="EMBL" id="RIB11439.1"/>
    </source>
</evidence>